<dbReference type="SUPFAM" id="SSF49503">
    <property type="entry name" value="Cupredoxins"/>
    <property type="match status" value="1"/>
</dbReference>
<dbReference type="Gene3D" id="2.60.40.420">
    <property type="entry name" value="Cupredoxins - blue copper proteins"/>
    <property type="match status" value="1"/>
</dbReference>
<dbReference type="InterPro" id="IPR050904">
    <property type="entry name" value="Adhesion/Biosynth-related"/>
</dbReference>
<feature type="domain" description="FAS1" evidence="1">
    <location>
        <begin position="127"/>
        <end position="266"/>
    </location>
</feature>
<comment type="caution">
    <text evidence="2">The sequence shown here is derived from an EMBL/GenBank/DDBJ whole genome shotgun (WGS) entry which is preliminary data.</text>
</comment>
<dbReference type="Gene3D" id="2.30.180.10">
    <property type="entry name" value="FAS1 domain"/>
    <property type="match status" value="1"/>
</dbReference>
<evidence type="ECO:0000313" key="2">
    <source>
        <dbReference type="EMBL" id="NQS77496.1"/>
    </source>
</evidence>
<accession>A0A8T7H3F0</accession>
<reference evidence="2" key="1">
    <citation type="submission" date="2020-05" db="EMBL/GenBank/DDBJ databases">
        <title>The first insight into the ecology of ammonia-tolerant syntrophic propionate oxidizing bacteria.</title>
        <authorList>
            <person name="Singh A."/>
            <person name="Schnurer A."/>
            <person name="Westerholm M."/>
        </authorList>
    </citation>
    <scope>NUCLEOTIDE SEQUENCE</scope>
    <source>
        <strain evidence="2">MAG54</strain>
    </source>
</reference>
<dbReference type="FunFam" id="2.30.180.10:FF:000014">
    <property type="entry name" value="Stabilin 1"/>
    <property type="match status" value="1"/>
</dbReference>
<proteinExistence type="predicted"/>
<evidence type="ECO:0000259" key="1">
    <source>
        <dbReference type="PROSITE" id="PS50213"/>
    </source>
</evidence>
<dbReference type="InterPro" id="IPR036378">
    <property type="entry name" value="FAS1_dom_sf"/>
</dbReference>
<sequence length="274" mass="28628">MKRYSIISGFVIALAIGLIALPALAATATVDIRGGAYHPASLTVEENTTVSWTNHDRIGHTVTGTGGHFDSGPIEQNETFTHTFTRTGTYPYGCTLNASSQRVPMQGIVIVVPEGTMIAPGAESGNNMTLADLIARDENLTTFMRAVETAGLAQTVLANGGPYTVFAPDNAAFEAFGNETLAGLLNDTAMLDALLMYHIVEGNHTVEDIVAAAKNTTGNETTLPTLTGDTLSVDVVNSTVLVENATIVTSDVMADNGIIHVIDRVLVPPGSGIG</sequence>
<feature type="non-terminal residue" evidence="2">
    <location>
        <position position="274"/>
    </location>
</feature>
<name>A0A8T7H3F0_9EURY</name>
<dbReference type="PANTHER" id="PTHR10900:SF77">
    <property type="entry name" value="FI19380P1"/>
    <property type="match status" value="1"/>
</dbReference>
<gene>
    <name evidence="2" type="ORF">HQQ74_02045</name>
</gene>
<dbReference type="SMART" id="SM00554">
    <property type="entry name" value="FAS1"/>
    <property type="match status" value="1"/>
</dbReference>
<dbReference type="AlphaFoldDB" id="A0A8T7H3F0"/>
<dbReference type="InterPro" id="IPR008972">
    <property type="entry name" value="Cupredoxin"/>
</dbReference>
<evidence type="ECO:0000313" key="3">
    <source>
        <dbReference type="Proteomes" id="UP000737555"/>
    </source>
</evidence>
<protein>
    <submittedName>
        <fullName evidence="2">Fasciclin</fullName>
    </submittedName>
</protein>
<organism evidence="2 3">
    <name type="scientific">Methanoculleus bourgensis</name>
    <dbReference type="NCBI Taxonomy" id="83986"/>
    <lineage>
        <taxon>Archaea</taxon>
        <taxon>Methanobacteriati</taxon>
        <taxon>Methanobacteriota</taxon>
        <taxon>Stenosarchaea group</taxon>
        <taxon>Methanomicrobia</taxon>
        <taxon>Methanomicrobiales</taxon>
        <taxon>Methanomicrobiaceae</taxon>
        <taxon>Methanoculleus</taxon>
    </lineage>
</organism>
<dbReference type="InterPro" id="IPR000782">
    <property type="entry name" value="FAS1_domain"/>
</dbReference>
<dbReference type="EMBL" id="JABMJE010000015">
    <property type="protein sequence ID" value="NQS77496.1"/>
    <property type="molecule type" value="Genomic_DNA"/>
</dbReference>
<dbReference type="SUPFAM" id="SSF82153">
    <property type="entry name" value="FAS1 domain"/>
    <property type="match status" value="1"/>
</dbReference>
<dbReference type="Pfam" id="PF02469">
    <property type="entry name" value="Fasciclin"/>
    <property type="match status" value="1"/>
</dbReference>
<dbReference type="PROSITE" id="PS50213">
    <property type="entry name" value="FAS1"/>
    <property type="match status" value="1"/>
</dbReference>
<dbReference type="PANTHER" id="PTHR10900">
    <property type="entry name" value="PERIOSTIN-RELATED"/>
    <property type="match status" value="1"/>
</dbReference>
<dbReference type="Proteomes" id="UP000737555">
    <property type="component" value="Unassembled WGS sequence"/>
</dbReference>